<evidence type="ECO:0000313" key="2">
    <source>
        <dbReference type="EMBL" id="CAF0983400.1"/>
    </source>
</evidence>
<dbReference type="Proteomes" id="UP000663828">
    <property type="component" value="Unassembled WGS sequence"/>
</dbReference>
<dbReference type="EMBL" id="CAJNOR010000693">
    <property type="protein sequence ID" value="CAF0983400.1"/>
    <property type="molecule type" value="Genomic_DNA"/>
</dbReference>
<keyword evidence="4" id="KW-1185">Reference proteome</keyword>
<evidence type="ECO:0000259" key="1">
    <source>
        <dbReference type="PROSITE" id="PS50225"/>
    </source>
</evidence>
<sequence length="421" mass="49322">MEIVIQQKPTYLTPIQCARRFADDLLENKDISQSMTDLISPSYLISLTNIASMYLSYERSLFLSTVAEIGSLCSSKYYERVHYFISFLDELIELHQNAKYEHLINNYLEQIVYADLTDHFISYPVLLQIQIMSIIEDSPVLRFPLMKEDSEADQAKIDLFLRDAARYFYNITSRTLYRRLVFRLDPYLSSQQTIFRALLIGCIFLPLTCHAAYLDELYQLLSKQSQFLSSENMEIFYHVLGPSSINQSYSVARVYLAQLLIVRLINVRKYFAHIIKICFSIYLRVPNIRVNLMDVIEPLCETKGFQSYLDQQQYEMNIVRQSGQQHVSLIEPLFQQLRDRMKRGFRLKQLCRMKVRSVLARDSTQPILSQINQLKDLSERNKAYLTYNLDVLLIEPDRYVESTQAQNEPVWNSSIPPPPVN</sequence>
<dbReference type="InterPro" id="IPR001496">
    <property type="entry name" value="SOCS_box"/>
</dbReference>
<proteinExistence type="predicted"/>
<dbReference type="Proteomes" id="UP000663852">
    <property type="component" value="Unassembled WGS sequence"/>
</dbReference>
<name>A0A814FL10_ADIRI</name>
<evidence type="ECO:0000313" key="4">
    <source>
        <dbReference type="Proteomes" id="UP000663828"/>
    </source>
</evidence>
<dbReference type="OrthoDB" id="9994616at2759"/>
<dbReference type="PROSITE" id="PS50225">
    <property type="entry name" value="SOCS"/>
    <property type="match status" value="1"/>
</dbReference>
<reference evidence="2" key="1">
    <citation type="submission" date="2021-02" db="EMBL/GenBank/DDBJ databases">
        <authorList>
            <person name="Nowell W R."/>
        </authorList>
    </citation>
    <scope>NUCLEOTIDE SEQUENCE</scope>
</reference>
<gene>
    <name evidence="3" type="ORF">EDS130_LOCUS16311</name>
    <name evidence="2" type="ORF">XAT740_LOCUS12304</name>
</gene>
<dbReference type="EMBL" id="CAJNOJ010000070">
    <property type="protein sequence ID" value="CAF1029059.1"/>
    <property type="molecule type" value="Genomic_DNA"/>
</dbReference>
<dbReference type="AlphaFoldDB" id="A0A814FL10"/>
<organism evidence="2 4">
    <name type="scientific">Adineta ricciae</name>
    <name type="common">Rotifer</name>
    <dbReference type="NCBI Taxonomy" id="249248"/>
    <lineage>
        <taxon>Eukaryota</taxon>
        <taxon>Metazoa</taxon>
        <taxon>Spiralia</taxon>
        <taxon>Gnathifera</taxon>
        <taxon>Rotifera</taxon>
        <taxon>Eurotatoria</taxon>
        <taxon>Bdelloidea</taxon>
        <taxon>Adinetida</taxon>
        <taxon>Adinetidae</taxon>
        <taxon>Adineta</taxon>
    </lineage>
</organism>
<feature type="domain" description="SOCS box" evidence="1">
    <location>
        <begin position="328"/>
        <end position="387"/>
    </location>
</feature>
<comment type="caution">
    <text evidence="2">The sequence shown here is derived from an EMBL/GenBank/DDBJ whole genome shotgun (WGS) entry which is preliminary data.</text>
</comment>
<protein>
    <recommendedName>
        <fullName evidence="1">SOCS box domain-containing protein</fullName>
    </recommendedName>
</protein>
<evidence type="ECO:0000313" key="3">
    <source>
        <dbReference type="EMBL" id="CAF1029059.1"/>
    </source>
</evidence>
<accession>A0A814FL10</accession>